<evidence type="ECO:0000313" key="14">
    <source>
        <dbReference type="Proteomes" id="UP000247485"/>
    </source>
</evidence>
<evidence type="ECO:0000256" key="5">
    <source>
        <dbReference type="ARBA" id="ARBA00013151"/>
    </source>
</evidence>
<dbReference type="EC" id="2.2.1.2" evidence="5 11"/>
<evidence type="ECO:0000256" key="7">
    <source>
        <dbReference type="ARBA" id="ARBA00022679"/>
    </source>
</evidence>
<evidence type="ECO:0000256" key="2">
    <source>
        <dbReference type="ARBA" id="ARBA00004496"/>
    </source>
</evidence>
<dbReference type="InterPro" id="IPR001585">
    <property type="entry name" value="TAL/FSA"/>
</dbReference>
<dbReference type="EMBL" id="QJJG01000019">
    <property type="protein sequence ID" value="PXW39557.1"/>
    <property type="molecule type" value="Genomic_DNA"/>
</dbReference>
<sequence length="332" mass="37309">MSMLNNLRRFTTVVADTGDISAIHQFLPEDATTNPSLILNAASLPLYRPLIKEAVSWALEQGGSKETILLNTSDRLVVSIGTELLKVVPGKVSTEIDARLSYDRGMCVAKARKLIRLYEQQGVDRSRILIKLAATWQGIKAAKQLEREGIHCNLTLLFSFAQARACAEAGVWLISPFVGRIYDWHKEKGRINEDDIQTDPGVHSVRRIYDYFKKYRYQTIVMGASFRKVEQILALAGCDRLTISPDLLAELSHQEGEVIRMLTPPVQAETETPPAPLSESEFYWLHHEDPMAVDKLAEGIRSFARAQEKLEEKLLNEIAKMQPTATVQFSLS</sequence>
<reference evidence="13 14" key="1">
    <citation type="submission" date="2018-05" db="EMBL/GenBank/DDBJ databases">
        <title>Freshwater and sediment microbial communities from various areas in North America, analyzing microbe dynamics in response to fracking.</title>
        <authorList>
            <person name="Lamendella R."/>
        </authorList>
    </citation>
    <scope>NUCLEOTIDE SEQUENCE [LARGE SCALE GENOMIC DNA]</scope>
    <source>
        <strain evidence="13 14">67</strain>
    </source>
</reference>
<dbReference type="GO" id="GO:0006098">
    <property type="term" value="P:pentose-phosphate shunt"/>
    <property type="evidence" value="ECO:0007669"/>
    <property type="project" value="UniProtKB-UniRule"/>
</dbReference>
<evidence type="ECO:0000256" key="12">
    <source>
        <dbReference type="RuleBase" id="RU004155"/>
    </source>
</evidence>
<evidence type="ECO:0000256" key="8">
    <source>
        <dbReference type="ARBA" id="ARBA00023126"/>
    </source>
</evidence>
<dbReference type="Proteomes" id="UP000247485">
    <property type="component" value="Unassembled WGS sequence"/>
</dbReference>
<comment type="subcellular location">
    <subcellularLocation>
        <location evidence="2 11">Cytoplasm</location>
    </subcellularLocation>
</comment>
<name>A0A318FCZ1_KLEOX</name>
<dbReference type="SUPFAM" id="SSF51569">
    <property type="entry name" value="Aldolase"/>
    <property type="match status" value="1"/>
</dbReference>
<dbReference type="GO" id="GO:0005975">
    <property type="term" value="P:carbohydrate metabolic process"/>
    <property type="evidence" value="ECO:0007669"/>
    <property type="project" value="InterPro"/>
</dbReference>
<comment type="function">
    <text evidence="1 11 12">Transaldolase is important for the balance of metabolites in the pentose-phosphate pathway.</text>
</comment>
<dbReference type="Pfam" id="PF00923">
    <property type="entry name" value="TAL_FSA"/>
    <property type="match status" value="1"/>
</dbReference>
<dbReference type="InterPro" id="IPR004730">
    <property type="entry name" value="Transaldolase_1"/>
</dbReference>
<dbReference type="NCBIfam" id="NF009001">
    <property type="entry name" value="PRK12346.1"/>
    <property type="match status" value="1"/>
</dbReference>
<evidence type="ECO:0000256" key="10">
    <source>
        <dbReference type="ARBA" id="ARBA00048810"/>
    </source>
</evidence>
<dbReference type="FunFam" id="3.20.20.70:FF:000002">
    <property type="entry name" value="Transaldolase"/>
    <property type="match status" value="1"/>
</dbReference>
<evidence type="ECO:0000256" key="1">
    <source>
        <dbReference type="ARBA" id="ARBA00003518"/>
    </source>
</evidence>
<comment type="caution">
    <text evidence="13">The sequence shown here is derived from an EMBL/GenBank/DDBJ whole genome shotgun (WGS) entry which is preliminary data.</text>
</comment>
<dbReference type="InterPro" id="IPR013785">
    <property type="entry name" value="Aldolase_TIM"/>
</dbReference>
<dbReference type="HAMAP" id="MF_00492">
    <property type="entry name" value="Transaldolase_1"/>
    <property type="match status" value="1"/>
</dbReference>
<dbReference type="PROSITE" id="PS01054">
    <property type="entry name" value="TRANSALDOLASE_1"/>
    <property type="match status" value="1"/>
</dbReference>
<dbReference type="RefSeq" id="WP_110276326.1">
    <property type="nucleotide sequence ID" value="NZ_QJJG01000019.1"/>
</dbReference>
<keyword evidence="6 11" id="KW-0963">Cytoplasm</keyword>
<organism evidence="13 14">
    <name type="scientific">Klebsiella oxytoca</name>
    <dbReference type="NCBI Taxonomy" id="571"/>
    <lineage>
        <taxon>Bacteria</taxon>
        <taxon>Pseudomonadati</taxon>
        <taxon>Pseudomonadota</taxon>
        <taxon>Gammaproteobacteria</taxon>
        <taxon>Enterobacterales</taxon>
        <taxon>Enterobacteriaceae</taxon>
        <taxon>Klebsiella/Raoultella group</taxon>
        <taxon>Klebsiella</taxon>
    </lineage>
</organism>
<evidence type="ECO:0000256" key="11">
    <source>
        <dbReference type="HAMAP-Rule" id="MF_00492"/>
    </source>
</evidence>
<keyword evidence="8 11" id="KW-0570">Pentose shunt</keyword>
<gene>
    <name evidence="11" type="primary">tal</name>
    <name evidence="13" type="ORF">DET57_11942</name>
</gene>
<comment type="pathway">
    <text evidence="3 11 12">Carbohydrate degradation; pentose phosphate pathway; D-glyceraldehyde 3-phosphate and beta-D-fructose 6-phosphate from D-ribose 5-phosphate and D-xylulose 5-phosphate (non-oxidative stage): step 2/3.</text>
</comment>
<feature type="active site" description="Schiff-base intermediate with substrate" evidence="11">
    <location>
        <position position="131"/>
    </location>
</feature>
<comment type="similarity">
    <text evidence="4 11 12">Belongs to the transaldolase family. Type 1 subfamily.</text>
</comment>
<evidence type="ECO:0000313" key="13">
    <source>
        <dbReference type="EMBL" id="PXW39557.1"/>
    </source>
</evidence>
<dbReference type="GO" id="GO:0005829">
    <property type="term" value="C:cytosol"/>
    <property type="evidence" value="ECO:0007669"/>
    <property type="project" value="TreeGrafter"/>
</dbReference>
<evidence type="ECO:0000256" key="9">
    <source>
        <dbReference type="ARBA" id="ARBA00023270"/>
    </source>
</evidence>
<evidence type="ECO:0000256" key="4">
    <source>
        <dbReference type="ARBA" id="ARBA00008012"/>
    </source>
</evidence>
<dbReference type="PANTHER" id="PTHR10683">
    <property type="entry name" value="TRANSALDOLASE"/>
    <property type="match status" value="1"/>
</dbReference>
<dbReference type="PROSITE" id="PS00958">
    <property type="entry name" value="TRANSALDOLASE_2"/>
    <property type="match status" value="1"/>
</dbReference>
<protein>
    <recommendedName>
        <fullName evidence="5 11">Transaldolase</fullName>
        <ecNumber evidence="5 11">2.2.1.2</ecNumber>
    </recommendedName>
</protein>
<dbReference type="NCBIfam" id="TIGR00874">
    <property type="entry name" value="talAB"/>
    <property type="match status" value="1"/>
</dbReference>
<comment type="catalytic activity">
    <reaction evidence="10 11 12">
        <text>D-sedoheptulose 7-phosphate + D-glyceraldehyde 3-phosphate = D-erythrose 4-phosphate + beta-D-fructose 6-phosphate</text>
        <dbReference type="Rhea" id="RHEA:17053"/>
        <dbReference type="ChEBI" id="CHEBI:16897"/>
        <dbReference type="ChEBI" id="CHEBI:57483"/>
        <dbReference type="ChEBI" id="CHEBI:57634"/>
        <dbReference type="ChEBI" id="CHEBI:59776"/>
        <dbReference type="EC" id="2.2.1.2"/>
    </reaction>
</comment>
<proteinExistence type="inferred from homology"/>
<dbReference type="GO" id="GO:0004801">
    <property type="term" value="F:transaldolase activity"/>
    <property type="evidence" value="ECO:0007669"/>
    <property type="project" value="UniProtKB-UniRule"/>
</dbReference>
<keyword evidence="9 11" id="KW-0704">Schiff base</keyword>
<dbReference type="UniPathway" id="UPA00115">
    <property type="reaction ID" value="UER00414"/>
</dbReference>
<keyword evidence="7 11" id="KW-0808">Transferase</keyword>
<dbReference type="CDD" id="cd00957">
    <property type="entry name" value="Transaldolase_TalAB"/>
    <property type="match status" value="1"/>
</dbReference>
<accession>A0A318FCZ1</accession>
<dbReference type="InterPro" id="IPR018225">
    <property type="entry name" value="Transaldolase_AS"/>
</dbReference>
<evidence type="ECO:0000256" key="3">
    <source>
        <dbReference type="ARBA" id="ARBA00004857"/>
    </source>
</evidence>
<dbReference type="PANTHER" id="PTHR10683:SF16">
    <property type="entry name" value="TRANSALDOLASE A"/>
    <property type="match status" value="1"/>
</dbReference>
<evidence type="ECO:0000256" key="6">
    <source>
        <dbReference type="ARBA" id="ARBA00022490"/>
    </source>
</evidence>
<dbReference type="AlphaFoldDB" id="A0A318FCZ1"/>
<dbReference type="Gene3D" id="3.20.20.70">
    <property type="entry name" value="Aldolase class I"/>
    <property type="match status" value="1"/>
</dbReference>